<name>A0A0J9BWP6_9FIRM</name>
<evidence type="ECO:0000313" key="1">
    <source>
        <dbReference type="EMBL" id="KMW16576.1"/>
    </source>
</evidence>
<dbReference type="EMBL" id="ADLK01000029">
    <property type="protein sequence ID" value="KMW16576.1"/>
    <property type="molecule type" value="Genomic_DNA"/>
</dbReference>
<evidence type="ECO:0000313" key="2">
    <source>
        <dbReference type="Proteomes" id="UP000037392"/>
    </source>
</evidence>
<dbReference type="PANTHER" id="PTHR31891">
    <property type="entry name" value="FORMAMIDASE C869.04-RELATED"/>
    <property type="match status" value="1"/>
</dbReference>
<dbReference type="GO" id="GO:0016811">
    <property type="term" value="F:hydrolase activity, acting on carbon-nitrogen (but not peptide) bonds, in linear amides"/>
    <property type="evidence" value="ECO:0007669"/>
    <property type="project" value="InterPro"/>
</dbReference>
<dbReference type="GeneID" id="93161560"/>
<dbReference type="SUPFAM" id="SSF141130">
    <property type="entry name" value="Acetamidase/Formamidase-like"/>
    <property type="match status" value="1"/>
</dbReference>
<dbReference type="InterPro" id="IPR004304">
    <property type="entry name" value="FmdA_AmdA"/>
</dbReference>
<organism evidence="1 2">
    <name type="scientific">[Clostridium] citroniae WAL-19142</name>
    <dbReference type="NCBI Taxonomy" id="742734"/>
    <lineage>
        <taxon>Bacteria</taxon>
        <taxon>Bacillati</taxon>
        <taxon>Bacillota</taxon>
        <taxon>Clostridia</taxon>
        <taxon>Lachnospirales</taxon>
        <taxon>Lachnospiraceae</taxon>
        <taxon>Enterocloster</taxon>
    </lineage>
</organism>
<dbReference type="Pfam" id="PF03069">
    <property type="entry name" value="FmdA_AmdA"/>
    <property type="match status" value="2"/>
</dbReference>
<dbReference type="Proteomes" id="UP000037392">
    <property type="component" value="Unassembled WGS sequence"/>
</dbReference>
<comment type="caution">
    <text evidence="1">The sequence shown here is derived from an EMBL/GenBank/DDBJ whole genome shotgun (WGS) entry which is preliminary data.</text>
</comment>
<dbReference type="RefSeq" id="WP_007863630.1">
    <property type="nucleotide sequence ID" value="NZ_KQ235881.1"/>
</dbReference>
<reference evidence="1 2" key="1">
    <citation type="submission" date="2011-04" db="EMBL/GenBank/DDBJ databases">
        <title>The Genome Sequence of Clostridium citroniae WAL-19142.</title>
        <authorList>
            <consortium name="The Broad Institute Genome Sequencing Platform"/>
            <person name="Earl A."/>
            <person name="Ward D."/>
            <person name="Feldgarden M."/>
            <person name="Gevers D."/>
            <person name="Warren Y.A."/>
            <person name="Tyrrell K.L."/>
            <person name="Citron D.M."/>
            <person name="Goldstein E.J."/>
            <person name="Daigneault M."/>
            <person name="Allen-Vercoe E."/>
            <person name="Young S.K."/>
            <person name="Zeng Q."/>
            <person name="Gargeya S."/>
            <person name="Fitzgerald M."/>
            <person name="Haas B."/>
            <person name="Abouelleil A."/>
            <person name="Alvarado L."/>
            <person name="Arachchi H.M."/>
            <person name="Berlin A."/>
            <person name="Brown A."/>
            <person name="Chapman S.B."/>
            <person name="Chen Z."/>
            <person name="Dunbar C."/>
            <person name="Freedman E."/>
            <person name="Gearin G."/>
            <person name="Gellesch M."/>
            <person name="Goldberg J."/>
            <person name="Griggs A."/>
            <person name="Gujja S."/>
            <person name="Heilman E.R."/>
            <person name="Heiman D."/>
            <person name="Howarth C."/>
            <person name="Larson L."/>
            <person name="Lui A."/>
            <person name="MacDonald P.J."/>
            <person name="Mehta T."/>
            <person name="Montmayeur A."/>
            <person name="Murphy C."/>
            <person name="Neiman D."/>
            <person name="Pearson M."/>
            <person name="Priest M."/>
            <person name="Roberts A."/>
            <person name="Saif S."/>
            <person name="Shea T."/>
            <person name="Shenoy N."/>
            <person name="Sisk P."/>
            <person name="Stolte C."/>
            <person name="Sykes S."/>
            <person name="White J."/>
            <person name="Yandava C."/>
            <person name="Wortman J."/>
            <person name="Nusbaum C."/>
            <person name="Birren B."/>
        </authorList>
    </citation>
    <scope>NUCLEOTIDE SEQUENCE [LARGE SCALE GENOMIC DNA]</scope>
    <source>
        <strain evidence="1 2">WAL-19142</strain>
    </source>
</reference>
<evidence type="ECO:0008006" key="3">
    <source>
        <dbReference type="Google" id="ProtNLM"/>
    </source>
</evidence>
<dbReference type="PATRIC" id="fig|742734.4.peg.4365"/>
<proteinExistence type="predicted"/>
<dbReference type="Gene3D" id="2.60.120.580">
    <property type="entry name" value="Acetamidase/Formamidase-like domains"/>
    <property type="match status" value="2"/>
</dbReference>
<sequence>MAHYQLLPARDTLHGSLSKTIPPVLTIDPGDTVDFTTLEADWRISPPDSPSSLSGTFMERSMPLDQGHALCGPIHIRGAHPGMTLSVRVNQILTGTWGWSRVGGGDPGHLEHIHFKGGEYFLTWEIDRKKGTCTSHLGHSVPLSPFMGVMAVAPDTDDYVRTHIPGLYGANMDCKDITAGSVLYLPVYAEGALFSTGDGHARQGDGESGCTAIECPMECVSLTFDLIDEPLASPVCNSPKGWITFGFHSDLTEAAYYALMEMCRLMERLYGFSSKEALAMASVAVDMRITQLVNGVRGAHALLPHGIITL</sequence>
<dbReference type="OrthoDB" id="9811740at2"/>
<dbReference type="Gene3D" id="3.10.28.20">
    <property type="entry name" value="Acetamidase/Formamidase-like domains"/>
    <property type="match status" value="1"/>
</dbReference>
<protein>
    <recommendedName>
        <fullName evidence="3">Acetamidase/formamidase</fullName>
    </recommendedName>
</protein>
<accession>A0A0J9BWP6</accession>
<dbReference type="PANTHER" id="PTHR31891:SF1">
    <property type="entry name" value="FORMAMIDASE C869.04-RELATED"/>
    <property type="match status" value="1"/>
</dbReference>
<gene>
    <name evidence="1" type="ORF">HMPREF9470_04076</name>
</gene>
<dbReference type="AlphaFoldDB" id="A0A0J9BWP6"/>